<dbReference type="AlphaFoldDB" id="A0A9W7KQV4"/>
<evidence type="ECO:0000313" key="2">
    <source>
        <dbReference type="EMBL" id="KAA0677663.1"/>
    </source>
</evidence>
<keyword evidence="1" id="KW-0175">Coiled coil</keyword>
<dbReference type="RefSeq" id="WP_149471133.1">
    <property type="nucleotide sequence ID" value="NZ_QOKW01000022.1"/>
</dbReference>
<sequence>MLNNITEFFHNIFAKKSQMSPEAMERILNSEVELEKARAEDREFEAQVNALDEMQGGLSRLYVNDPDCQAGVKAWNDNRFGKELEAYLDTLSEEDRWNFHHGFQAAAEIWAEPYGMQNTIDPWEFGKAHYEESFKRLGITRKVKAKV</sequence>
<keyword evidence="3" id="KW-1185">Reference proteome</keyword>
<evidence type="ECO:0000313" key="3">
    <source>
        <dbReference type="Proteomes" id="UP000480854"/>
    </source>
</evidence>
<organism evidence="2 3">
    <name type="scientific">Roseomonas genomospecies 6</name>
    <dbReference type="NCBI Taxonomy" id="214106"/>
    <lineage>
        <taxon>Bacteria</taxon>
        <taxon>Pseudomonadati</taxon>
        <taxon>Pseudomonadota</taxon>
        <taxon>Alphaproteobacteria</taxon>
        <taxon>Acetobacterales</taxon>
        <taxon>Roseomonadaceae</taxon>
        <taxon>Roseomonas</taxon>
    </lineage>
</organism>
<reference evidence="2 3" key="1">
    <citation type="submission" date="2018-07" db="EMBL/GenBank/DDBJ databases">
        <title>Genome sequence of Azospirillum sp. ATCC 49961.</title>
        <authorList>
            <person name="Sant'Anna F.H."/>
            <person name="Baldani J.I."/>
            <person name="Zilli J.E."/>
            <person name="Reis V.M."/>
            <person name="Hartmann A."/>
            <person name="Cruz L."/>
            <person name="de Souza E.M."/>
            <person name="de Oliveira Pedrosa F."/>
            <person name="Passaglia L.M.P."/>
        </authorList>
    </citation>
    <scope>NUCLEOTIDE SEQUENCE [LARGE SCALE GENOMIC DNA]</scope>
    <source>
        <strain evidence="2 3">ATCC 49961</strain>
    </source>
</reference>
<feature type="coiled-coil region" evidence="1">
    <location>
        <begin position="27"/>
        <end position="54"/>
    </location>
</feature>
<evidence type="ECO:0000256" key="1">
    <source>
        <dbReference type="SAM" id="Coils"/>
    </source>
</evidence>
<proteinExistence type="predicted"/>
<gene>
    <name evidence="2" type="ORF">DS843_22760</name>
</gene>
<name>A0A9W7KQV4_9PROT</name>
<dbReference type="Proteomes" id="UP000480854">
    <property type="component" value="Unassembled WGS sequence"/>
</dbReference>
<protein>
    <submittedName>
        <fullName evidence="2">Uncharacterized protein</fullName>
    </submittedName>
</protein>
<dbReference type="EMBL" id="QOKW01000022">
    <property type="protein sequence ID" value="KAA0677663.1"/>
    <property type="molecule type" value="Genomic_DNA"/>
</dbReference>
<comment type="caution">
    <text evidence="2">The sequence shown here is derived from an EMBL/GenBank/DDBJ whole genome shotgun (WGS) entry which is preliminary data.</text>
</comment>
<accession>A0A9W7KQV4</accession>